<proteinExistence type="inferred from homology"/>
<dbReference type="Pfam" id="PF00582">
    <property type="entry name" value="Usp"/>
    <property type="match status" value="1"/>
</dbReference>
<evidence type="ECO:0000256" key="1">
    <source>
        <dbReference type="ARBA" id="ARBA00008791"/>
    </source>
</evidence>
<dbReference type="InterPro" id="IPR006016">
    <property type="entry name" value="UspA"/>
</dbReference>
<sequence>MTVVVAWSADEYGAAALAHGAAQAGQRREDLVVVNVTRGDALVDKRYAADDEIARVTTALEALGLDVRVVHGVVDDVSGAVVEEIQRSSATLVVVGIRHRSPVGKMLLGSVAQRIILDAPCPVLAVKPDDAADLV</sequence>
<dbReference type="Proteomes" id="UP001501057">
    <property type="component" value="Unassembled WGS sequence"/>
</dbReference>
<dbReference type="SUPFAM" id="SSF52402">
    <property type="entry name" value="Adenine nucleotide alpha hydrolases-like"/>
    <property type="match status" value="1"/>
</dbReference>
<name>A0ABN2JPE7_9ACTN</name>
<gene>
    <name evidence="3" type="ORF">GCM10009710_14010</name>
</gene>
<reference evidence="3 4" key="1">
    <citation type="journal article" date="2019" name="Int. J. Syst. Evol. Microbiol.">
        <title>The Global Catalogue of Microorganisms (GCM) 10K type strain sequencing project: providing services to taxonomists for standard genome sequencing and annotation.</title>
        <authorList>
            <consortium name="The Broad Institute Genomics Platform"/>
            <consortium name="The Broad Institute Genome Sequencing Center for Infectious Disease"/>
            <person name="Wu L."/>
            <person name="Ma J."/>
        </authorList>
    </citation>
    <scope>NUCLEOTIDE SEQUENCE [LARGE SCALE GENOMIC DNA]</scope>
    <source>
        <strain evidence="3 4">JCM 13518</strain>
    </source>
</reference>
<dbReference type="InterPro" id="IPR014729">
    <property type="entry name" value="Rossmann-like_a/b/a_fold"/>
</dbReference>
<dbReference type="InterPro" id="IPR006015">
    <property type="entry name" value="Universal_stress_UspA"/>
</dbReference>
<dbReference type="Gene3D" id="3.40.50.620">
    <property type="entry name" value="HUPs"/>
    <property type="match status" value="1"/>
</dbReference>
<accession>A0ABN2JPE7</accession>
<dbReference type="CDD" id="cd00293">
    <property type="entry name" value="USP-like"/>
    <property type="match status" value="1"/>
</dbReference>
<dbReference type="PRINTS" id="PR01438">
    <property type="entry name" value="UNVRSLSTRESS"/>
</dbReference>
<keyword evidence="4" id="KW-1185">Reference proteome</keyword>
<evidence type="ECO:0000259" key="2">
    <source>
        <dbReference type="Pfam" id="PF00582"/>
    </source>
</evidence>
<evidence type="ECO:0000313" key="4">
    <source>
        <dbReference type="Proteomes" id="UP001501057"/>
    </source>
</evidence>
<evidence type="ECO:0000313" key="3">
    <source>
        <dbReference type="EMBL" id="GAA1734597.1"/>
    </source>
</evidence>
<comment type="similarity">
    <text evidence="1">Belongs to the universal stress protein A family.</text>
</comment>
<feature type="domain" description="UspA" evidence="2">
    <location>
        <begin position="2"/>
        <end position="127"/>
    </location>
</feature>
<protein>
    <submittedName>
        <fullName evidence="3">Universal stress protein</fullName>
    </submittedName>
</protein>
<dbReference type="RefSeq" id="WP_344199188.1">
    <property type="nucleotide sequence ID" value="NZ_BAAAME010000002.1"/>
</dbReference>
<comment type="caution">
    <text evidence="3">The sequence shown here is derived from an EMBL/GenBank/DDBJ whole genome shotgun (WGS) entry which is preliminary data.</text>
</comment>
<dbReference type="EMBL" id="BAAAME010000002">
    <property type="protein sequence ID" value="GAA1734597.1"/>
    <property type="molecule type" value="Genomic_DNA"/>
</dbReference>
<organism evidence="3 4">
    <name type="scientific">Aeromicrobium alkaliterrae</name>
    <dbReference type="NCBI Taxonomy" id="302168"/>
    <lineage>
        <taxon>Bacteria</taxon>
        <taxon>Bacillati</taxon>
        <taxon>Actinomycetota</taxon>
        <taxon>Actinomycetes</taxon>
        <taxon>Propionibacteriales</taxon>
        <taxon>Nocardioidaceae</taxon>
        <taxon>Aeromicrobium</taxon>
    </lineage>
</organism>